<comment type="caution">
    <text evidence="1">The sequence shown here is derived from an EMBL/GenBank/DDBJ whole genome shotgun (WGS) entry which is preliminary data.</text>
</comment>
<name>A0A6S7KVA2_PARCT</name>
<organism evidence="1 2">
    <name type="scientific">Paramuricea clavata</name>
    <name type="common">Red gorgonian</name>
    <name type="synonym">Violescent sea-whip</name>
    <dbReference type="NCBI Taxonomy" id="317549"/>
    <lineage>
        <taxon>Eukaryota</taxon>
        <taxon>Metazoa</taxon>
        <taxon>Cnidaria</taxon>
        <taxon>Anthozoa</taxon>
        <taxon>Octocorallia</taxon>
        <taxon>Malacalcyonacea</taxon>
        <taxon>Plexauridae</taxon>
        <taxon>Paramuricea</taxon>
    </lineage>
</organism>
<sequence length="113" mass="12473">MSPKAKTDPEKLLFIRFDHILERSKALLSSANNEKDSCSKEIAASFFSKISSLIVDLTDAFSSWLMAANKVSEEKLVETKKAFNDVSILADNVLVVLNARAGHTPKEETKSSQ</sequence>
<feature type="non-terminal residue" evidence="1">
    <location>
        <position position="113"/>
    </location>
</feature>
<dbReference type="AlphaFoldDB" id="A0A6S7KVA2"/>
<accession>A0A6S7KVA2</accession>
<keyword evidence="2" id="KW-1185">Reference proteome</keyword>
<evidence type="ECO:0000313" key="2">
    <source>
        <dbReference type="Proteomes" id="UP001152795"/>
    </source>
</evidence>
<reference evidence="1" key="1">
    <citation type="submission" date="2020-04" db="EMBL/GenBank/DDBJ databases">
        <authorList>
            <person name="Alioto T."/>
            <person name="Alioto T."/>
            <person name="Gomez Garrido J."/>
        </authorList>
    </citation>
    <scope>NUCLEOTIDE SEQUENCE</scope>
    <source>
        <strain evidence="1">A484AB</strain>
    </source>
</reference>
<dbReference type="Proteomes" id="UP001152795">
    <property type="component" value="Unassembled WGS sequence"/>
</dbReference>
<protein>
    <submittedName>
        <fullName evidence="1">Uncharacterized protein</fullName>
    </submittedName>
</protein>
<proteinExistence type="predicted"/>
<dbReference type="EMBL" id="CACRXK020044411">
    <property type="protein sequence ID" value="CAB4046010.1"/>
    <property type="molecule type" value="Genomic_DNA"/>
</dbReference>
<gene>
    <name evidence="1" type="ORF">PACLA_8A027676</name>
</gene>
<evidence type="ECO:0000313" key="1">
    <source>
        <dbReference type="EMBL" id="CAB4046010.1"/>
    </source>
</evidence>